<evidence type="ECO:0000256" key="2">
    <source>
        <dbReference type="ARBA" id="ARBA00022630"/>
    </source>
</evidence>
<dbReference type="SMART" id="SM00903">
    <property type="entry name" value="Flavin_Reduct"/>
    <property type="match status" value="1"/>
</dbReference>
<keyword evidence="3" id="KW-0288">FMN</keyword>
<organism evidence="6 7">
    <name type="scientific">Alicyclobacillus ferrooxydans</name>
    <dbReference type="NCBI Taxonomy" id="471514"/>
    <lineage>
        <taxon>Bacteria</taxon>
        <taxon>Bacillati</taxon>
        <taxon>Bacillota</taxon>
        <taxon>Bacilli</taxon>
        <taxon>Bacillales</taxon>
        <taxon>Alicyclobacillaceae</taxon>
        <taxon>Alicyclobacillus</taxon>
    </lineage>
</organism>
<evidence type="ECO:0000256" key="3">
    <source>
        <dbReference type="ARBA" id="ARBA00022643"/>
    </source>
</evidence>
<feature type="domain" description="Flavin reductase like" evidence="5">
    <location>
        <begin position="12"/>
        <end position="168"/>
    </location>
</feature>
<dbReference type="InterPro" id="IPR002563">
    <property type="entry name" value="Flavin_Rdtase-like_dom"/>
</dbReference>
<dbReference type="EMBL" id="LJCO01000047">
    <property type="protein sequence ID" value="KPV43646.1"/>
    <property type="molecule type" value="Genomic_DNA"/>
</dbReference>
<dbReference type="OrthoDB" id="9794638at2"/>
<dbReference type="STRING" id="471514.AN477_11445"/>
<dbReference type="Proteomes" id="UP000050482">
    <property type="component" value="Unassembled WGS sequence"/>
</dbReference>
<comment type="cofactor">
    <cofactor evidence="1">
        <name>FMN</name>
        <dbReference type="ChEBI" id="CHEBI:58210"/>
    </cofactor>
</comment>
<dbReference type="SUPFAM" id="SSF50475">
    <property type="entry name" value="FMN-binding split barrel"/>
    <property type="match status" value="1"/>
</dbReference>
<evidence type="ECO:0000256" key="4">
    <source>
        <dbReference type="ARBA" id="ARBA00038054"/>
    </source>
</evidence>
<name>A0A0P9CDG9_9BACL</name>
<reference evidence="6 7" key="1">
    <citation type="submission" date="2015-09" db="EMBL/GenBank/DDBJ databases">
        <title>Draft genome sequence of Alicyclobacillus ferrooxydans DSM 22381.</title>
        <authorList>
            <person name="Hemp J."/>
        </authorList>
    </citation>
    <scope>NUCLEOTIDE SEQUENCE [LARGE SCALE GENOMIC DNA]</scope>
    <source>
        <strain evidence="6 7">TC-34</strain>
    </source>
</reference>
<dbReference type="InterPro" id="IPR012349">
    <property type="entry name" value="Split_barrel_FMN-bd"/>
</dbReference>
<dbReference type="Pfam" id="PF01613">
    <property type="entry name" value="Flavin_Reduct"/>
    <property type="match status" value="1"/>
</dbReference>
<dbReference type="AlphaFoldDB" id="A0A0P9CDG9"/>
<evidence type="ECO:0000256" key="1">
    <source>
        <dbReference type="ARBA" id="ARBA00001917"/>
    </source>
</evidence>
<sequence length="206" mass="22455">MPWQDNYKLLIGSIVPRPIAFVSTRSADGVNNLAAFSFFNGVCPKPFIVAFAPMRRGATGEKKDTLRNIEETGEFVVNVVSEALVAPMSRTNPEFGPEVDEFEVAGLTPVPSDLVSPPRVMESPIQMECKLVQVVEFGEEAGAGSLVLGHVIKMHIAPSVYRDGKIDPDALQAVGRMAGDEYARITDRFPFRRSTLNDFAPQGDKG</sequence>
<dbReference type="PATRIC" id="fig|471514.4.peg.2639"/>
<keyword evidence="7" id="KW-1185">Reference proteome</keyword>
<dbReference type="PANTHER" id="PTHR33798">
    <property type="entry name" value="FLAVOPROTEIN OXYGENASE"/>
    <property type="match status" value="1"/>
</dbReference>
<accession>A0A0P9CDG9</accession>
<dbReference type="GO" id="GO:0010181">
    <property type="term" value="F:FMN binding"/>
    <property type="evidence" value="ECO:0007669"/>
    <property type="project" value="InterPro"/>
</dbReference>
<dbReference type="GO" id="GO:0016646">
    <property type="term" value="F:oxidoreductase activity, acting on the CH-NH group of donors, NAD or NADP as acceptor"/>
    <property type="evidence" value="ECO:0007669"/>
    <property type="project" value="UniProtKB-ARBA"/>
</dbReference>
<dbReference type="PANTHER" id="PTHR33798:SF5">
    <property type="entry name" value="FLAVIN REDUCTASE LIKE DOMAIN-CONTAINING PROTEIN"/>
    <property type="match status" value="1"/>
</dbReference>
<comment type="caution">
    <text evidence="6">The sequence shown here is derived from an EMBL/GenBank/DDBJ whole genome shotgun (WGS) entry which is preliminary data.</text>
</comment>
<dbReference type="Gene3D" id="2.30.110.10">
    <property type="entry name" value="Electron Transport, Fmn-binding Protein, Chain A"/>
    <property type="match status" value="1"/>
</dbReference>
<proteinExistence type="inferred from homology"/>
<evidence type="ECO:0000313" key="7">
    <source>
        <dbReference type="Proteomes" id="UP000050482"/>
    </source>
</evidence>
<keyword evidence="2" id="KW-0285">Flavoprotein</keyword>
<evidence type="ECO:0000259" key="5">
    <source>
        <dbReference type="SMART" id="SM00903"/>
    </source>
</evidence>
<comment type="similarity">
    <text evidence="4">Belongs to the flavoredoxin family.</text>
</comment>
<evidence type="ECO:0000313" key="6">
    <source>
        <dbReference type="EMBL" id="KPV43646.1"/>
    </source>
</evidence>
<protein>
    <recommendedName>
        <fullName evidence="5">Flavin reductase like domain-containing protein</fullName>
    </recommendedName>
</protein>
<gene>
    <name evidence="6" type="ORF">AN477_11445</name>
</gene>